<dbReference type="Pfam" id="PF05190">
    <property type="entry name" value="MutS_IV"/>
    <property type="match status" value="1"/>
</dbReference>
<dbReference type="SUPFAM" id="SSF48334">
    <property type="entry name" value="DNA repair protein MutS, domain III"/>
    <property type="match status" value="1"/>
</dbReference>
<dbReference type="PANTHER" id="PTHR11361:SF21">
    <property type="entry name" value="MUTS PROTEIN HOMOLOG 4"/>
    <property type="match status" value="1"/>
</dbReference>
<keyword evidence="5" id="KW-0469">Meiosis</keyword>
<dbReference type="Proteomes" id="UP000664534">
    <property type="component" value="Unassembled WGS sequence"/>
</dbReference>
<comment type="caution">
    <text evidence="9">The sequence shown here is derived from an EMBL/GenBank/DDBJ whole genome shotgun (WGS) entry which is preliminary data.</text>
</comment>
<dbReference type="Pfam" id="PF00488">
    <property type="entry name" value="MutS_V"/>
    <property type="match status" value="1"/>
</dbReference>
<dbReference type="FunFam" id="3.40.50.300:FF:002054">
    <property type="entry name" value="DNA mismatch repair protein MSH4"/>
    <property type="match status" value="1"/>
</dbReference>
<keyword evidence="4" id="KW-0238">DNA-binding</keyword>
<proteinExistence type="inferred from homology"/>
<dbReference type="Pfam" id="PF05192">
    <property type="entry name" value="MutS_III"/>
    <property type="match status" value="1"/>
</dbReference>
<feature type="region of interest" description="Disordered" evidence="6">
    <location>
        <begin position="824"/>
        <end position="896"/>
    </location>
</feature>
<dbReference type="GO" id="GO:0030983">
    <property type="term" value="F:mismatched DNA binding"/>
    <property type="evidence" value="ECO:0007669"/>
    <property type="project" value="InterPro"/>
</dbReference>
<evidence type="ECO:0000256" key="3">
    <source>
        <dbReference type="ARBA" id="ARBA00022840"/>
    </source>
</evidence>
<accession>A0A8H3IZI3</accession>
<reference evidence="9" key="1">
    <citation type="submission" date="2021-03" db="EMBL/GenBank/DDBJ databases">
        <authorList>
            <person name="Tagirdzhanova G."/>
        </authorList>
    </citation>
    <scope>NUCLEOTIDE SEQUENCE</scope>
</reference>
<dbReference type="PANTHER" id="PTHR11361">
    <property type="entry name" value="DNA MISMATCH REPAIR PROTEIN MUTS FAMILY MEMBER"/>
    <property type="match status" value="1"/>
</dbReference>
<dbReference type="InterPro" id="IPR007860">
    <property type="entry name" value="DNA_mmatch_repair_MutS_con_dom"/>
</dbReference>
<sequence>MANPSRPSTSYPSRPFGASATSRPSTSTSRPTTRRPQTGRPRTAASTTSGDQQILCAISESRGLSPIVGLAFVNLSTTEAVLCQISDNQTYVKTVHKLSCLQPTEILIMNTAAQPKSKLYSVIEGNLPHIAINPIDRKHWAETKGMEYIQQLAFKQDLEALKVAVEGNYYSICCFAAVLEYTEISLLFSFPFHSLRITYQPADGAMMIDLSTMHALELIQNLQNARSKDCLFGLLNQTQTAMGARVLKSNVLQPLTNATDLTKRYDALEELTTREDIFFAVRQALKAFVDVDRVLTAITLIPTRPSIQHSEQSINNVISLKQFVKSIQPIYEALETTRSELLREILEFCSLKNYTDVQGLIDETINEDITYQSQPLDLRNQRTYAVKSGVDGLLDVARQTYKEANQDACQLIKDLGETYEIALELKYDTARQYYIRIAASELEDRNLPDVFINVFKKRNMIECQTLDLMKWNQKIIDSHHEVLQLSDRSIQDLIENIRAEIGPLFKISDAIALLDVITSFAQSVSTQEYCRPELTNTLAIKSGRHPIREKIHTEKYVPNDAYATRQSRFQIITGCNMSGKSSYIRSIALMAVMAQVGCFVPAFYASFPIFHQLFARISMDDSIEANVSTFAAEMRETAFILRNIDDRSLVIVDELGRGTSTQDGLTIAIAIAEALVASGAFVWFATHFRDLATILAERSGVVNFHLAVDMSQADQMRMLYKVAGGAVQEEHYGLALAKVVNLPSDVLRIAEQVSKKLTLNMEKRKKSSKTILLARRRKLILSLRDQLVQAHEGNMEGMVLATWMKKLQDEFVNRMAAIDADAASAMDEGEDGSEAGTEVEGEAGADVDADMLVHDRSASRDGGGQSGTSGESMEWSPERRFEMAGALQSETGEDGS</sequence>
<evidence type="ECO:0000256" key="1">
    <source>
        <dbReference type="ARBA" id="ARBA00006271"/>
    </source>
</evidence>
<dbReference type="Gene3D" id="3.40.50.300">
    <property type="entry name" value="P-loop containing nucleotide triphosphate hydrolases"/>
    <property type="match status" value="1"/>
</dbReference>
<evidence type="ECO:0000313" key="9">
    <source>
        <dbReference type="EMBL" id="CAF9935274.1"/>
    </source>
</evidence>
<dbReference type="Pfam" id="PF05188">
    <property type="entry name" value="MutS_II"/>
    <property type="match status" value="1"/>
</dbReference>
<organism evidence="9 10">
    <name type="scientific">Imshaugia aleurites</name>
    <dbReference type="NCBI Taxonomy" id="172621"/>
    <lineage>
        <taxon>Eukaryota</taxon>
        <taxon>Fungi</taxon>
        <taxon>Dikarya</taxon>
        <taxon>Ascomycota</taxon>
        <taxon>Pezizomycotina</taxon>
        <taxon>Lecanoromycetes</taxon>
        <taxon>OSLEUM clade</taxon>
        <taxon>Lecanoromycetidae</taxon>
        <taxon>Lecanorales</taxon>
        <taxon>Lecanorineae</taxon>
        <taxon>Parmeliaceae</taxon>
        <taxon>Imshaugia</taxon>
    </lineage>
</organism>
<protein>
    <submittedName>
        <fullName evidence="9">MutS protein msh4</fullName>
    </submittedName>
</protein>
<dbReference type="GO" id="GO:0006298">
    <property type="term" value="P:mismatch repair"/>
    <property type="evidence" value="ECO:0007669"/>
    <property type="project" value="InterPro"/>
</dbReference>
<dbReference type="Gene3D" id="1.10.1420.10">
    <property type="match status" value="2"/>
</dbReference>
<feature type="transmembrane region" description="Helical" evidence="7">
    <location>
        <begin position="665"/>
        <end position="685"/>
    </location>
</feature>
<dbReference type="GO" id="GO:0007131">
    <property type="term" value="P:reciprocal meiotic recombination"/>
    <property type="evidence" value="ECO:0007669"/>
    <property type="project" value="TreeGrafter"/>
</dbReference>
<evidence type="ECO:0000256" key="5">
    <source>
        <dbReference type="ARBA" id="ARBA00023254"/>
    </source>
</evidence>
<dbReference type="AlphaFoldDB" id="A0A8H3IZI3"/>
<keyword evidence="10" id="KW-1185">Reference proteome</keyword>
<dbReference type="SMART" id="SM00534">
    <property type="entry name" value="MUTSac"/>
    <property type="match status" value="1"/>
</dbReference>
<evidence type="ECO:0000256" key="6">
    <source>
        <dbReference type="SAM" id="MobiDB-lite"/>
    </source>
</evidence>
<dbReference type="EMBL" id="CAJPDT010000082">
    <property type="protein sequence ID" value="CAF9935274.1"/>
    <property type="molecule type" value="Genomic_DNA"/>
</dbReference>
<dbReference type="InterPro" id="IPR036187">
    <property type="entry name" value="DNA_mismatch_repair_MutS_sf"/>
</dbReference>
<feature type="compositionally biased region" description="Low complexity" evidence="6">
    <location>
        <begin position="1"/>
        <end position="45"/>
    </location>
</feature>
<dbReference type="GO" id="GO:0005524">
    <property type="term" value="F:ATP binding"/>
    <property type="evidence" value="ECO:0007669"/>
    <property type="project" value="UniProtKB-KW"/>
</dbReference>
<dbReference type="OrthoDB" id="276261at2759"/>
<dbReference type="InterPro" id="IPR011184">
    <property type="entry name" value="DNA_mismatch_repair_Msh2"/>
</dbReference>
<gene>
    <name evidence="9" type="primary">MSH4</name>
    <name evidence="9" type="ORF">IMSHALPRED_010169</name>
</gene>
<dbReference type="GO" id="GO:0005634">
    <property type="term" value="C:nucleus"/>
    <property type="evidence" value="ECO:0007669"/>
    <property type="project" value="TreeGrafter"/>
</dbReference>
<keyword evidence="7" id="KW-0472">Membrane</keyword>
<dbReference type="Gene3D" id="3.30.420.110">
    <property type="entry name" value="MutS, connector domain"/>
    <property type="match status" value="1"/>
</dbReference>
<dbReference type="InterPro" id="IPR036678">
    <property type="entry name" value="MutS_con_dom_sf"/>
</dbReference>
<feature type="domain" description="DNA mismatch repair proteins mutS family" evidence="8">
    <location>
        <begin position="648"/>
        <end position="664"/>
    </location>
</feature>
<keyword evidence="3" id="KW-0067">ATP-binding</keyword>
<dbReference type="GO" id="GO:0140664">
    <property type="term" value="F:ATP-dependent DNA damage sensor activity"/>
    <property type="evidence" value="ECO:0007669"/>
    <property type="project" value="InterPro"/>
</dbReference>
<evidence type="ECO:0000259" key="8">
    <source>
        <dbReference type="PROSITE" id="PS00486"/>
    </source>
</evidence>
<evidence type="ECO:0000256" key="4">
    <source>
        <dbReference type="ARBA" id="ARBA00023125"/>
    </source>
</evidence>
<comment type="similarity">
    <text evidence="1">Belongs to the DNA mismatch repair MutS family.</text>
</comment>
<evidence type="ECO:0000256" key="7">
    <source>
        <dbReference type="SAM" id="Phobius"/>
    </source>
</evidence>
<feature type="transmembrane region" description="Helical" evidence="7">
    <location>
        <begin position="587"/>
        <end position="610"/>
    </location>
</feature>
<keyword evidence="7" id="KW-1133">Transmembrane helix</keyword>
<feature type="region of interest" description="Disordered" evidence="6">
    <location>
        <begin position="1"/>
        <end position="51"/>
    </location>
</feature>
<dbReference type="InterPro" id="IPR045076">
    <property type="entry name" value="MutS"/>
</dbReference>
<dbReference type="InterPro" id="IPR007861">
    <property type="entry name" value="DNA_mismatch_repair_MutS_clamp"/>
</dbReference>
<dbReference type="PROSITE" id="PS00486">
    <property type="entry name" value="DNA_MISMATCH_REPAIR_2"/>
    <property type="match status" value="1"/>
</dbReference>
<dbReference type="SUPFAM" id="SSF52540">
    <property type="entry name" value="P-loop containing nucleoside triphosphate hydrolases"/>
    <property type="match status" value="1"/>
</dbReference>
<dbReference type="SMART" id="SM00533">
    <property type="entry name" value="MUTSd"/>
    <property type="match status" value="1"/>
</dbReference>
<keyword evidence="7" id="KW-0812">Transmembrane</keyword>
<dbReference type="InterPro" id="IPR007696">
    <property type="entry name" value="DNA_mismatch_repair_MutS_core"/>
</dbReference>
<dbReference type="SUPFAM" id="SSF53150">
    <property type="entry name" value="DNA repair protein MutS, domain II"/>
    <property type="match status" value="1"/>
</dbReference>
<evidence type="ECO:0000256" key="2">
    <source>
        <dbReference type="ARBA" id="ARBA00022741"/>
    </source>
</evidence>
<name>A0A8H3IZI3_9LECA</name>
<feature type="compositionally biased region" description="Acidic residues" evidence="6">
    <location>
        <begin position="827"/>
        <end position="849"/>
    </location>
</feature>
<dbReference type="FunFam" id="1.10.1420.10:FF:000013">
    <property type="entry name" value="mutS protein homolog 4"/>
    <property type="match status" value="1"/>
</dbReference>
<keyword evidence="2" id="KW-0547">Nucleotide-binding</keyword>
<evidence type="ECO:0000313" key="10">
    <source>
        <dbReference type="Proteomes" id="UP000664534"/>
    </source>
</evidence>
<dbReference type="InterPro" id="IPR027417">
    <property type="entry name" value="P-loop_NTPase"/>
</dbReference>
<dbReference type="PIRSF" id="PIRSF005813">
    <property type="entry name" value="MSH2"/>
    <property type="match status" value="1"/>
</dbReference>
<dbReference type="InterPro" id="IPR000432">
    <property type="entry name" value="DNA_mismatch_repair_MutS_C"/>
</dbReference>